<organism evidence="2 3">
    <name type="scientific">Nonomuraea longispora</name>
    <dbReference type="NCBI Taxonomy" id="1848320"/>
    <lineage>
        <taxon>Bacteria</taxon>
        <taxon>Bacillati</taxon>
        <taxon>Actinomycetota</taxon>
        <taxon>Actinomycetes</taxon>
        <taxon>Streptosporangiales</taxon>
        <taxon>Streptosporangiaceae</taxon>
        <taxon>Nonomuraea</taxon>
    </lineage>
</organism>
<name>A0A4R4NJ40_9ACTN</name>
<feature type="region of interest" description="Disordered" evidence="1">
    <location>
        <begin position="84"/>
        <end position="116"/>
    </location>
</feature>
<keyword evidence="3" id="KW-1185">Reference proteome</keyword>
<gene>
    <name evidence="2" type="ORF">E1267_12720</name>
</gene>
<dbReference type="EMBL" id="SMJZ01000037">
    <property type="protein sequence ID" value="TDC07680.1"/>
    <property type="molecule type" value="Genomic_DNA"/>
</dbReference>
<comment type="caution">
    <text evidence="2">The sequence shown here is derived from an EMBL/GenBank/DDBJ whole genome shotgun (WGS) entry which is preliminary data.</text>
</comment>
<feature type="compositionally biased region" description="Basic and acidic residues" evidence="1">
    <location>
        <begin position="91"/>
        <end position="106"/>
    </location>
</feature>
<dbReference type="Proteomes" id="UP000295157">
    <property type="component" value="Unassembled WGS sequence"/>
</dbReference>
<proteinExistence type="predicted"/>
<evidence type="ECO:0000256" key="1">
    <source>
        <dbReference type="SAM" id="MobiDB-lite"/>
    </source>
</evidence>
<evidence type="ECO:0000313" key="2">
    <source>
        <dbReference type="EMBL" id="TDC07680.1"/>
    </source>
</evidence>
<protein>
    <submittedName>
        <fullName evidence="2">Uncharacterized protein</fullName>
    </submittedName>
</protein>
<accession>A0A4R4NJ40</accession>
<dbReference type="AlphaFoldDB" id="A0A4R4NJ40"/>
<evidence type="ECO:0000313" key="3">
    <source>
        <dbReference type="Proteomes" id="UP000295157"/>
    </source>
</evidence>
<reference evidence="2 3" key="1">
    <citation type="submission" date="2019-02" db="EMBL/GenBank/DDBJ databases">
        <title>Draft genome sequences of novel Actinobacteria.</title>
        <authorList>
            <person name="Sahin N."/>
            <person name="Ay H."/>
            <person name="Saygin H."/>
        </authorList>
    </citation>
    <scope>NUCLEOTIDE SEQUENCE [LARGE SCALE GENOMIC DNA]</scope>
    <source>
        <strain evidence="2 3">KC201</strain>
    </source>
</reference>
<sequence length="151" mass="15859">MLFGALLAPAILAGGLLAGEMKGFERDVRVTGAGHGVDYGVGRGGGMVVLAPVRLPAPAHPDRVYEGVVPVVVREAAEPVRPVPVVPAPESEEKAEPERVAVEERVTPVPAQTEASCPGEWADTWLWELCRDRQQAVDPGTGADRGLLPGI</sequence>